<evidence type="ECO:0000259" key="9">
    <source>
        <dbReference type="Pfam" id="PF13206"/>
    </source>
</evidence>
<evidence type="ECO:0000256" key="4">
    <source>
        <dbReference type="ARBA" id="ARBA00022622"/>
    </source>
</evidence>
<dbReference type="InterPro" id="IPR027446">
    <property type="entry name" value="VSG_C_dom_sf"/>
</dbReference>
<evidence type="ECO:0000256" key="3">
    <source>
        <dbReference type="ARBA" id="ARBA00022475"/>
    </source>
</evidence>
<evidence type="ECO:0000256" key="6">
    <source>
        <dbReference type="ARBA" id="ARBA00023136"/>
    </source>
</evidence>
<dbReference type="VEuPathDB" id="TriTrypDB:Tb427_000215900"/>
<keyword evidence="7" id="KW-0325">Glycoprotein</keyword>
<dbReference type="EMBL" id="KX700281">
    <property type="protein sequence ID" value="APD74237.1"/>
    <property type="molecule type" value="Genomic_DNA"/>
</dbReference>
<keyword evidence="5" id="KW-0732">Signal</keyword>
<evidence type="ECO:0000256" key="8">
    <source>
        <dbReference type="ARBA" id="ARBA00023288"/>
    </source>
</evidence>
<name>A0A1J0R8K9_9TRYP</name>
<keyword evidence="6" id="KW-0472">Membrane</keyword>
<reference evidence="10" key="1">
    <citation type="submission" date="2016-08" db="EMBL/GenBank/DDBJ databases">
        <title>VSG repertoire of Trypanosoma brucei EATRO 1125.</title>
        <authorList>
            <person name="Cross G.A."/>
        </authorList>
    </citation>
    <scope>NUCLEOTIDE SEQUENCE</scope>
    <source>
        <strain evidence="10">EATRO 1125</strain>
    </source>
</reference>
<dbReference type="SUPFAM" id="SSF118251">
    <property type="entry name" value="Variant surface glycoprotein MITAT 1.2, VSG 221, C-terminal domain"/>
    <property type="match status" value="1"/>
</dbReference>
<evidence type="ECO:0000256" key="7">
    <source>
        <dbReference type="ARBA" id="ARBA00023180"/>
    </source>
</evidence>
<dbReference type="Pfam" id="PF13206">
    <property type="entry name" value="VSG_B"/>
    <property type="match status" value="1"/>
</dbReference>
<dbReference type="GO" id="GO:0005886">
    <property type="term" value="C:plasma membrane"/>
    <property type="evidence" value="ECO:0007669"/>
    <property type="project" value="UniProtKB-SubCell"/>
</dbReference>
<sequence>MVEKAKASEKVNRSGFAELKGKQRELARARIGAILQQAEELDTIVNGAKNKLAGKLNTDVKAAITASLYGSGELKSSFNKEAGQGGDFADATKCGTDGAHDGVAPLYYTFLCLCLQKGGTDANTCSHKLTASQQWSGMSSNTQNIYTEMRKYCRTGHKEQITAANIRAGIQAVKGFLTTYNTNDYLGYTEAGTCDGSSNNGLCVKHNRHITATTNTFNKLSWIRHLQTAAEALESQATELAKAKAATAVIRSMLKAAWHVPAEISLHHAVATIGPNTQRIAMSNEAAAACMTIKKANECAAKTGCKWEGEDIEEKGECKPKK</sequence>
<evidence type="ECO:0000256" key="1">
    <source>
        <dbReference type="ARBA" id="ARBA00002523"/>
    </source>
</evidence>
<dbReference type="GO" id="GO:0098552">
    <property type="term" value="C:side of membrane"/>
    <property type="evidence" value="ECO:0007669"/>
    <property type="project" value="UniProtKB-KW"/>
</dbReference>
<feature type="domain" description="Trypanosome variant surface glycoprotein B-type N-terminal" evidence="9">
    <location>
        <begin position="5"/>
        <end position="250"/>
    </location>
</feature>
<accession>A0A1J0R8K9</accession>
<organism evidence="10">
    <name type="scientific">Trypanosoma brucei</name>
    <dbReference type="NCBI Taxonomy" id="5691"/>
    <lineage>
        <taxon>Eukaryota</taxon>
        <taxon>Discoba</taxon>
        <taxon>Euglenozoa</taxon>
        <taxon>Kinetoplastea</taxon>
        <taxon>Metakinetoplastina</taxon>
        <taxon>Trypanosomatida</taxon>
        <taxon>Trypanosomatidae</taxon>
        <taxon>Trypanosoma</taxon>
    </lineage>
</organism>
<evidence type="ECO:0000256" key="5">
    <source>
        <dbReference type="ARBA" id="ARBA00022729"/>
    </source>
</evidence>
<protein>
    <submittedName>
        <fullName evidence="10">Variant surface glycoprotein 1125.2808</fullName>
    </submittedName>
</protein>
<comment type="subcellular location">
    <subcellularLocation>
        <location evidence="2">Cell membrane</location>
        <topology evidence="2">Lipid-anchor</topology>
        <topology evidence="2">GPI-anchor</topology>
    </subcellularLocation>
</comment>
<comment type="function">
    <text evidence="1">VSG forms a coat on the surface of the parasite. The trypanosome evades the immune response of the host by expressing a series of antigenically distinct VSGs from an estimated 1000 VSG genes.</text>
</comment>
<keyword evidence="3" id="KW-1003">Cell membrane</keyword>
<evidence type="ECO:0000256" key="2">
    <source>
        <dbReference type="ARBA" id="ARBA00004609"/>
    </source>
</evidence>
<keyword evidence="4" id="KW-0336">GPI-anchor</keyword>
<dbReference type="AlphaFoldDB" id="A0A1J0R8K9"/>
<keyword evidence="8" id="KW-0449">Lipoprotein</keyword>
<evidence type="ECO:0000313" key="10">
    <source>
        <dbReference type="EMBL" id="APD74237.1"/>
    </source>
</evidence>
<dbReference type="InterPro" id="IPR025932">
    <property type="entry name" value="Trypano_VSG_B_N_dom"/>
</dbReference>
<proteinExistence type="predicted"/>